<dbReference type="RefSeq" id="WP_213498231.1">
    <property type="nucleotide sequence ID" value="NZ_CP074694.1"/>
</dbReference>
<accession>A0A8E6EZD0</accession>
<evidence type="ECO:0000313" key="4">
    <source>
        <dbReference type="Proteomes" id="UP000676194"/>
    </source>
</evidence>
<feature type="domain" description="DUF374" evidence="2">
    <location>
        <begin position="65"/>
        <end position="131"/>
    </location>
</feature>
<dbReference type="GO" id="GO:0016746">
    <property type="term" value="F:acyltransferase activity"/>
    <property type="evidence" value="ECO:0007669"/>
    <property type="project" value="UniProtKB-KW"/>
</dbReference>
<keyword evidence="1" id="KW-1133">Transmembrane helix</keyword>
<evidence type="ECO:0000256" key="1">
    <source>
        <dbReference type="SAM" id="Phobius"/>
    </source>
</evidence>
<evidence type="ECO:0000259" key="2">
    <source>
        <dbReference type="Pfam" id="PF04028"/>
    </source>
</evidence>
<dbReference type="CDD" id="cd07983">
    <property type="entry name" value="LPLAT_DUF374-like"/>
    <property type="match status" value="1"/>
</dbReference>
<dbReference type="Pfam" id="PF04028">
    <property type="entry name" value="DUF374"/>
    <property type="match status" value="1"/>
</dbReference>
<gene>
    <name evidence="3" type="ORF">KIH39_05350</name>
</gene>
<dbReference type="KEGG" id="tsph:KIH39_05350"/>
<dbReference type="AlphaFoldDB" id="A0A8E6EZD0"/>
<dbReference type="Proteomes" id="UP000676194">
    <property type="component" value="Chromosome"/>
</dbReference>
<keyword evidence="3" id="KW-0808">Transferase</keyword>
<dbReference type="EMBL" id="CP074694">
    <property type="protein sequence ID" value="QVL33341.1"/>
    <property type="molecule type" value="Genomic_DNA"/>
</dbReference>
<proteinExistence type="predicted"/>
<feature type="transmembrane region" description="Helical" evidence="1">
    <location>
        <begin position="7"/>
        <end position="24"/>
    </location>
</feature>
<keyword evidence="3" id="KW-0012">Acyltransferase</keyword>
<protein>
    <submittedName>
        <fullName evidence="3">Lysophospholipid acyltransferase family protein</fullName>
    </submittedName>
</protein>
<reference evidence="3" key="1">
    <citation type="submission" date="2021-05" db="EMBL/GenBank/DDBJ databases">
        <title>Complete genome sequence of the cellulolytic planctomycete Telmatocola sphagniphila SP2T and characterization of the first cellulase from planctomycetes.</title>
        <authorList>
            <person name="Rakitin A.L."/>
            <person name="Beletsky A.V."/>
            <person name="Naumoff D.G."/>
            <person name="Kulichevskaya I.S."/>
            <person name="Mardanov A.V."/>
            <person name="Ravin N.V."/>
            <person name="Dedysh S.N."/>
        </authorList>
    </citation>
    <scope>NUCLEOTIDE SEQUENCE</scope>
    <source>
        <strain evidence="3">SP2T</strain>
    </source>
</reference>
<keyword evidence="1" id="KW-0812">Transmembrane</keyword>
<keyword evidence="1" id="KW-0472">Membrane</keyword>
<dbReference type="InterPro" id="IPR007172">
    <property type="entry name" value="DUF374"/>
</dbReference>
<name>A0A8E6EZD0_9BACT</name>
<evidence type="ECO:0000313" key="3">
    <source>
        <dbReference type="EMBL" id="QVL33341.1"/>
    </source>
</evidence>
<keyword evidence="4" id="KW-1185">Reference proteome</keyword>
<organism evidence="3 4">
    <name type="scientific">Telmatocola sphagniphila</name>
    <dbReference type="NCBI Taxonomy" id="1123043"/>
    <lineage>
        <taxon>Bacteria</taxon>
        <taxon>Pseudomonadati</taxon>
        <taxon>Planctomycetota</taxon>
        <taxon>Planctomycetia</taxon>
        <taxon>Gemmatales</taxon>
        <taxon>Gemmataceae</taxon>
    </lineage>
</organism>
<sequence>MKIRNPLVIKAIGFLGAGIIRAWMSTIRIDYEICDKELNPWNPKGPSGAGIGTFWHENILGPAFFFRNCRASVLISSHADGEMIARVITRLGFGLVRGSTTRGGVKAIRELVASGKLNHLAITPDGPRGPRRVCQQGIGMVSIMTGLPVYPIGIAYRSAWYARSWDQFGIPKPFSRCCVILGPAVRPDNYRLSQLELHTAEIQKAMETITARAEYWRIHGHFPSDTGETEISLAKAA</sequence>